<dbReference type="EMBL" id="CAICTM010002987">
    <property type="protein sequence ID" value="CAB9530694.1"/>
    <property type="molecule type" value="Genomic_DNA"/>
</dbReference>
<gene>
    <name evidence="1" type="ORF">SEMRO_2989_G341780.1</name>
</gene>
<evidence type="ECO:0000313" key="2">
    <source>
        <dbReference type="Proteomes" id="UP001153069"/>
    </source>
</evidence>
<keyword evidence="2" id="KW-1185">Reference proteome</keyword>
<comment type="caution">
    <text evidence="1">The sequence shown here is derived from an EMBL/GenBank/DDBJ whole genome shotgun (WGS) entry which is preliminary data.</text>
</comment>
<evidence type="ECO:0000313" key="1">
    <source>
        <dbReference type="EMBL" id="CAB9530694.1"/>
    </source>
</evidence>
<dbReference type="OrthoDB" id="5564877at2759"/>
<dbReference type="PANTHER" id="PTHR39473:SF1">
    <property type="entry name" value="DINB-LIKE DOMAIN-CONTAINING PROTEIN"/>
    <property type="match status" value="1"/>
</dbReference>
<protein>
    <submittedName>
        <fullName evidence="1">Uncharacterized protein</fullName>
    </submittedName>
</protein>
<organism evidence="1 2">
    <name type="scientific">Seminavis robusta</name>
    <dbReference type="NCBI Taxonomy" id="568900"/>
    <lineage>
        <taxon>Eukaryota</taxon>
        <taxon>Sar</taxon>
        <taxon>Stramenopiles</taxon>
        <taxon>Ochrophyta</taxon>
        <taxon>Bacillariophyta</taxon>
        <taxon>Bacillariophyceae</taxon>
        <taxon>Bacillariophycidae</taxon>
        <taxon>Naviculales</taxon>
        <taxon>Naviculaceae</taxon>
        <taxon>Seminavis</taxon>
    </lineage>
</organism>
<proteinExistence type="predicted"/>
<reference evidence="1" key="1">
    <citation type="submission" date="2020-06" db="EMBL/GenBank/DDBJ databases">
        <authorList>
            <consortium name="Plant Systems Biology data submission"/>
        </authorList>
    </citation>
    <scope>NUCLEOTIDE SEQUENCE</scope>
    <source>
        <strain evidence="1">D6</strain>
    </source>
</reference>
<accession>A0A9N8F347</accession>
<dbReference type="PANTHER" id="PTHR39473">
    <property type="match status" value="1"/>
</dbReference>
<dbReference type="Proteomes" id="UP001153069">
    <property type="component" value="Unassembled WGS sequence"/>
</dbReference>
<dbReference type="AlphaFoldDB" id="A0A9N8F347"/>
<name>A0A9N8F347_9STRA</name>
<sequence>MVVAPTITKVSSSVVASSNTTALSKLCQANLGILSQKLGLLDALTAKHDPATAKELFQTTCPLVQASVGQHFRHSLDHMELAASIAEKPGGRLPELHYDLRERGCASESDMDAATERIVNMIHQLEVIQLMDTSTTMTSTGDDDTSSSNTVMPKQQMPAQAFFMLAGDSDTEYALATSIGRELGFAAHHAIHHMALVKLIATQTWGLDATTDLPEGFGRAPSTINFDNTNTQQ</sequence>